<protein>
    <submittedName>
        <fullName evidence="1">Uncharacterized protein</fullName>
    </submittedName>
</protein>
<reference evidence="1 2" key="1">
    <citation type="journal article" date="2012" name="Int. J. Syst. Evol. Microbiol.">
        <title>Vibrio caribbeanicus sp. nov., isolated from the marine sponge Scleritoderma cyanea.</title>
        <authorList>
            <person name="Hoffmann M."/>
            <person name="Monday S.R."/>
            <person name="Allard M.W."/>
            <person name="Strain E.A."/>
            <person name="Whittaker P."/>
            <person name="Naum M."/>
            <person name="McCarthy P.J."/>
            <person name="Lopez J.V."/>
            <person name="Fischer M."/>
            <person name="Brown E.W."/>
        </authorList>
    </citation>
    <scope>NUCLEOTIDE SEQUENCE [LARGE SCALE GENOMIC DNA]</scope>
    <source>
        <strain evidence="1 2">LMG 20546</strain>
    </source>
</reference>
<evidence type="ECO:0000313" key="2">
    <source>
        <dbReference type="Proteomes" id="UP000004371"/>
    </source>
</evidence>
<dbReference type="AlphaFoldDB" id="E8LV27"/>
<dbReference type="Gene3D" id="3.30.160.280">
    <property type="match status" value="1"/>
</dbReference>
<organism evidence="1 2">
    <name type="scientific">Vibrio brasiliensis LMG 20546</name>
    <dbReference type="NCBI Taxonomy" id="945543"/>
    <lineage>
        <taxon>Bacteria</taxon>
        <taxon>Pseudomonadati</taxon>
        <taxon>Pseudomonadota</taxon>
        <taxon>Gammaproteobacteria</taxon>
        <taxon>Vibrionales</taxon>
        <taxon>Vibrionaceae</taxon>
        <taxon>Vibrio</taxon>
        <taxon>Vibrio oreintalis group</taxon>
    </lineage>
</organism>
<keyword evidence="2" id="KW-1185">Reference proteome</keyword>
<evidence type="ECO:0000313" key="1">
    <source>
        <dbReference type="EMBL" id="EGA65412.1"/>
    </source>
</evidence>
<dbReference type="EMBL" id="AEVS01000071">
    <property type="protein sequence ID" value="EGA65412.1"/>
    <property type="molecule type" value="Genomic_DNA"/>
</dbReference>
<proteinExistence type="predicted"/>
<dbReference type="STRING" id="945543.VIBR0546_14040"/>
<comment type="caution">
    <text evidence="1">The sequence shown here is derived from an EMBL/GenBank/DDBJ whole genome shotgun (WGS) entry which is preliminary data.</text>
</comment>
<gene>
    <name evidence="1" type="ORF">VIBR0546_14040</name>
</gene>
<dbReference type="Proteomes" id="UP000004371">
    <property type="component" value="Unassembled WGS sequence"/>
</dbReference>
<name>E8LV27_9VIBR</name>
<sequence length="502" mass="57235">MSGNSGNREVIERCVMNMKFSLIGMLLLTMLSVSVNAESALGRTIVKKIDYSTDYKETDYFDYSKGWAGSGFGLTGTQRGAPEKIQLSYIEGERVLKFGSVRRNAAWLAQHPEASGIYTDHDMELQDDFFLYSTPWVKQDKPYFFATVFLGENSDKATLRAPVTDENGRNHWPGIWHSKDGFILRTTKGDYRFNVKGYYTGWLSLGLAIDETGEMEYFIKYGKHNVEDTFLIPDFRKTASQAANTRIPKIESRRDANIMLSQITNLSSDLTSFDDGKFNAIGSLEYGTDFTLLDEGYLELNTWSENYSLKTPSRVSSVYFYVPNQENLIYTSGPTTASHDLWSGAPGNTYITIYVEGEDGNSYPVELIANKKVWNRELKAEDGVQRGHGSLRVTVDTSTQNYNNLPFNQSFSQVLLIKAQGWHDEDFSQDIRVRVAFRSKSTHKWGGNDRQGTIGSLFTYDNPYSGDRELFRLINLGSDGRYWYFPTDKSNNEYWQYIRDVD</sequence>
<accession>E8LV27</accession>